<keyword evidence="7" id="KW-1185">Reference proteome</keyword>
<evidence type="ECO:0000313" key="7">
    <source>
        <dbReference type="Proteomes" id="UP000019681"/>
    </source>
</evidence>
<dbReference type="PROSITE" id="PS01230">
    <property type="entry name" value="TRMA_1"/>
    <property type="match status" value="1"/>
</dbReference>
<dbReference type="Proteomes" id="UP000019681">
    <property type="component" value="Unassembled WGS sequence"/>
</dbReference>
<feature type="active site" description="Nucleophile" evidence="4">
    <location>
        <position position="87"/>
    </location>
</feature>
<evidence type="ECO:0000256" key="1">
    <source>
        <dbReference type="ARBA" id="ARBA00022603"/>
    </source>
</evidence>
<dbReference type="InterPro" id="IPR030391">
    <property type="entry name" value="MeTrfase_TrmA_CS"/>
</dbReference>
<dbReference type="InterPro" id="IPR030390">
    <property type="entry name" value="MeTrfase_TrmA_AS"/>
</dbReference>
<dbReference type="PROSITE" id="PS01231">
    <property type="entry name" value="TRMA_2"/>
    <property type="match status" value="1"/>
</dbReference>
<dbReference type="InterPro" id="IPR010280">
    <property type="entry name" value="U5_MeTrfase_fam"/>
</dbReference>
<comment type="caution">
    <text evidence="4">Lacks conserved residue(s) required for the propagation of feature annotation.</text>
</comment>
<comment type="similarity">
    <text evidence="4">Belongs to the class I-like SAM-binding methyltransferase superfamily. RNA M5U methyltransferase family.</text>
</comment>
<dbReference type="CDD" id="cd02440">
    <property type="entry name" value="AdoMet_MTases"/>
    <property type="match status" value="1"/>
</dbReference>
<dbReference type="GO" id="GO:0070475">
    <property type="term" value="P:rRNA base methylation"/>
    <property type="evidence" value="ECO:0007669"/>
    <property type="project" value="TreeGrafter"/>
</dbReference>
<dbReference type="STRING" id="1403537.Q428_12875"/>
<reference evidence="6 7" key="1">
    <citation type="journal article" date="2014" name="Genome Announc.">
        <title>Draft Genome Sequence of Fervidicella metallireducens Strain AeBT, an Iron-Reducing Thermoanaerobe from the Great Artesian Basin.</title>
        <authorList>
            <person name="Patel B.K."/>
        </authorList>
    </citation>
    <scope>NUCLEOTIDE SEQUENCE [LARGE SCALE GENOMIC DNA]</scope>
    <source>
        <strain evidence="6 7">AeB</strain>
    </source>
</reference>
<organism evidence="6 7">
    <name type="scientific">Fervidicella metallireducens AeB</name>
    <dbReference type="NCBI Taxonomy" id="1403537"/>
    <lineage>
        <taxon>Bacteria</taxon>
        <taxon>Bacillati</taxon>
        <taxon>Bacillota</taxon>
        <taxon>Clostridia</taxon>
        <taxon>Eubacteriales</taxon>
        <taxon>Clostridiaceae</taxon>
        <taxon>Fervidicella</taxon>
    </lineage>
</organism>
<evidence type="ECO:0000256" key="5">
    <source>
        <dbReference type="PROSITE-ProRule" id="PRU10015"/>
    </source>
</evidence>
<name>A0A017RSX8_9CLOT</name>
<comment type="caution">
    <text evidence="6">The sequence shown here is derived from an EMBL/GenBank/DDBJ whole genome shotgun (WGS) entry which is preliminary data.</text>
</comment>
<feature type="binding site" evidence="4">
    <location>
        <position position="12"/>
    </location>
    <ligand>
        <name>S-adenosyl-L-methionine</name>
        <dbReference type="ChEBI" id="CHEBI:59789"/>
    </ligand>
</feature>
<feature type="active site" evidence="5">
    <location>
        <position position="87"/>
    </location>
</feature>
<evidence type="ECO:0000256" key="2">
    <source>
        <dbReference type="ARBA" id="ARBA00022679"/>
    </source>
</evidence>
<dbReference type="Gene3D" id="3.40.50.150">
    <property type="entry name" value="Vaccinia Virus protein VP39"/>
    <property type="match status" value="1"/>
</dbReference>
<proteinExistence type="inferred from homology"/>
<dbReference type="InterPro" id="IPR029063">
    <property type="entry name" value="SAM-dependent_MTases_sf"/>
</dbReference>
<evidence type="ECO:0000256" key="3">
    <source>
        <dbReference type="ARBA" id="ARBA00022691"/>
    </source>
</evidence>
<keyword evidence="2 4" id="KW-0808">Transferase</keyword>
<dbReference type="EMBL" id="AZQP01000051">
    <property type="protein sequence ID" value="EYE87529.1"/>
    <property type="molecule type" value="Genomic_DNA"/>
</dbReference>
<dbReference type="SUPFAM" id="SSF53335">
    <property type="entry name" value="S-adenosyl-L-methionine-dependent methyltransferases"/>
    <property type="match status" value="1"/>
</dbReference>
<sequence>MLKGQKKVYGVEIVPQAINNAIENAKANDTNNVEFIVGESEKVIPDMIKRGIRAEVVVVDPPRKGCEKELLYAISEMNPERIVYVSCDSSTLARDLGILDELGYKTKEIQPVDMFPQTAHVECVARLQRK</sequence>
<evidence type="ECO:0000256" key="4">
    <source>
        <dbReference type="PROSITE-ProRule" id="PRU01024"/>
    </source>
</evidence>
<keyword evidence="1 4" id="KW-0489">Methyltransferase</keyword>
<protein>
    <submittedName>
        <fullName evidence="6">Uncharacterized protein</fullName>
    </submittedName>
</protein>
<dbReference type="Pfam" id="PF05958">
    <property type="entry name" value="tRNA_U5-meth_tr"/>
    <property type="match status" value="1"/>
</dbReference>
<dbReference type="AlphaFoldDB" id="A0A017RSX8"/>
<keyword evidence="3 4" id="KW-0949">S-adenosyl-L-methionine</keyword>
<dbReference type="PANTHER" id="PTHR11061">
    <property type="entry name" value="RNA M5U METHYLTRANSFERASE"/>
    <property type="match status" value="1"/>
</dbReference>
<dbReference type="GO" id="GO:0070041">
    <property type="term" value="F:rRNA (uridine-C5-)-methyltransferase activity"/>
    <property type="evidence" value="ECO:0007669"/>
    <property type="project" value="TreeGrafter"/>
</dbReference>
<evidence type="ECO:0000313" key="6">
    <source>
        <dbReference type="EMBL" id="EYE87529.1"/>
    </source>
</evidence>
<gene>
    <name evidence="6" type="ORF">Q428_12875</name>
</gene>
<dbReference type="PROSITE" id="PS51687">
    <property type="entry name" value="SAM_MT_RNA_M5U"/>
    <property type="match status" value="1"/>
</dbReference>
<accession>A0A017RSX8</accession>
<dbReference type="PANTHER" id="PTHR11061:SF30">
    <property type="entry name" value="TRNA (URACIL(54)-C(5))-METHYLTRANSFERASE"/>
    <property type="match status" value="1"/>
</dbReference>
<feature type="binding site" evidence="4">
    <location>
        <position position="60"/>
    </location>
    <ligand>
        <name>S-adenosyl-L-methionine</name>
        <dbReference type="ChEBI" id="CHEBI:59789"/>
    </ligand>
</feature>